<dbReference type="InterPro" id="IPR037171">
    <property type="entry name" value="NagB/RpiA_transferase-like"/>
</dbReference>
<accession>A0A1M4Z301</accession>
<evidence type="ECO:0000256" key="2">
    <source>
        <dbReference type="ARBA" id="ARBA00022679"/>
    </source>
</evidence>
<dbReference type="PANTHER" id="PTHR13707">
    <property type="entry name" value="KETOACID-COENZYME A TRANSFERASE"/>
    <property type="match status" value="1"/>
</dbReference>
<reference evidence="3" key="1">
    <citation type="submission" date="2016-11" db="EMBL/GenBank/DDBJ databases">
        <authorList>
            <person name="Varghese N."/>
            <person name="Submissions S."/>
        </authorList>
    </citation>
    <scope>NUCLEOTIDE SEQUENCE [LARGE SCALE GENOMIC DNA]</scope>
    <source>
        <strain evidence="3">DSM 16785</strain>
    </source>
</reference>
<evidence type="ECO:0000256" key="1">
    <source>
        <dbReference type="ARBA" id="ARBA00007047"/>
    </source>
</evidence>
<dbReference type="NCBIfam" id="TIGR02428">
    <property type="entry name" value="pcaJ_scoB_fam"/>
    <property type="match status" value="1"/>
</dbReference>
<keyword evidence="4" id="KW-1185">Reference proteome</keyword>
<dbReference type="InterPro" id="IPR012791">
    <property type="entry name" value="3-oxoacid_CoA-transf_B"/>
</dbReference>
<evidence type="ECO:0000313" key="3">
    <source>
        <dbReference type="EMBL" id="SHF12167.1"/>
    </source>
</evidence>
<dbReference type="RefSeq" id="WP_072865603.1">
    <property type="nucleotide sequence ID" value="NZ_FQUI01000037.1"/>
</dbReference>
<evidence type="ECO:0000313" key="4">
    <source>
        <dbReference type="Proteomes" id="UP000184334"/>
    </source>
</evidence>
<organism evidence="3 4">
    <name type="scientific">Marinitoga hydrogenitolerans (strain DSM 16785 / JCM 12826 / AT1271)</name>
    <dbReference type="NCBI Taxonomy" id="1122195"/>
    <lineage>
        <taxon>Bacteria</taxon>
        <taxon>Thermotogati</taxon>
        <taxon>Thermotogota</taxon>
        <taxon>Thermotogae</taxon>
        <taxon>Petrotogales</taxon>
        <taxon>Petrotogaceae</taxon>
        <taxon>Marinitoga</taxon>
    </lineage>
</organism>
<dbReference type="EMBL" id="FQUI01000037">
    <property type="protein sequence ID" value="SHF12167.1"/>
    <property type="molecule type" value="Genomic_DNA"/>
</dbReference>
<keyword evidence="2" id="KW-0808">Transferase</keyword>
<dbReference type="Gene3D" id="3.40.1080.10">
    <property type="entry name" value="Glutaconate Coenzyme A-transferase"/>
    <property type="match status" value="1"/>
</dbReference>
<comment type="caution">
    <text evidence="3">The sequence shown here is derived from an EMBL/GenBank/DDBJ whole genome shotgun (WGS) entry which is preliminary data.</text>
</comment>
<proteinExistence type="inferred from homology"/>
<protein>
    <submittedName>
        <fullName evidence="3">Acetate CoA/acetoacetate CoA-transferase beta subunit</fullName>
    </submittedName>
</protein>
<name>A0A1M4Z301_MARH1</name>
<dbReference type="SMART" id="SM00882">
    <property type="entry name" value="CoA_trans"/>
    <property type="match status" value="1"/>
</dbReference>
<gene>
    <name evidence="3" type="ORF">SAMN02745164_01822</name>
</gene>
<dbReference type="SUPFAM" id="SSF100950">
    <property type="entry name" value="NagB/RpiA/CoA transferase-like"/>
    <property type="match status" value="1"/>
</dbReference>
<dbReference type="InterPro" id="IPR004165">
    <property type="entry name" value="CoA_trans_fam_I"/>
</dbReference>
<dbReference type="AlphaFoldDB" id="A0A1M4Z301"/>
<dbReference type="Pfam" id="PF01144">
    <property type="entry name" value="CoA_trans"/>
    <property type="match status" value="1"/>
</dbReference>
<dbReference type="OrthoDB" id="9778604at2"/>
<sequence>MNLKERIAKRVAKEFKPGNIVNLGIGLPTLVANYVPKEMNIFFHGENGVLGIGSEVSEEYANLNLTNAGGRFINTLPGAMTFDTAFSFALIRGGHLDYTVLGGLQVDEEGHLANWMVPGKLIPGMGGAMDLVTGAKKVIIAMTHTTKGKPKIVKKCNLPLTSSRRVDLIVTEYAVIEPTDEGLVLKEIAPDIKIDELKTITEAELIIPEDLKIMEL</sequence>
<dbReference type="PANTHER" id="PTHR13707:SF60">
    <property type="entry name" value="ACETATE COA-TRANSFERASE SUBUNIT ALPHA"/>
    <property type="match status" value="1"/>
</dbReference>
<dbReference type="GO" id="GO:0008410">
    <property type="term" value="F:CoA-transferase activity"/>
    <property type="evidence" value="ECO:0007669"/>
    <property type="project" value="InterPro"/>
</dbReference>
<dbReference type="STRING" id="1122195.SAMN02745164_01822"/>
<comment type="similarity">
    <text evidence="1">Belongs to the 3-oxoacid CoA-transferase subunit B family.</text>
</comment>
<dbReference type="Proteomes" id="UP000184334">
    <property type="component" value="Unassembled WGS sequence"/>
</dbReference>